<dbReference type="EMBL" id="JAHMHS010000023">
    <property type="protein sequence ID" value="KAK1727552.1"/>
    <property type="molecule type" value="Genomic_DNA"/>
</dbReference>
<evidence type="ECO:0000313" key="2">
    <source>
        <dbReference type="Proteomes" id="UP001244207"/>
    </source>
</evidence>
<dbReference type="Proteomes" id="UP001244207">
    <property type="component" value="Unassembled WGS sequence"/>
</dbReference>
<sequence>MTIFTASLGMVCPLGLAICCGLIRAVYRGTTVLFLIYEKVKNKVRMQLSTCVETCKNFKLVVISRLMIASMLSLSRNHRLRQHLVQSWNRYPIASMPMYSALVAEPCSQTISAYD</sequence>
<evidence type="ECO:0000313" key="1">
    <source>
        <dbReference type="EMBL" id="KAK1727552.1"/>
    </source>
</evidence>
<gene>
    <name evidence="1" type="ORF">BDZ83DRAFT_612187</name>
</gene>
<name>A0AAD8URK5_GLOAC</name>
<reference evidence="1" key="1">
    <citation type="submission" date="2021-12" db="EMBL/GenBank/DDBJ databases">
        <title>Comparative genomics, transcriptomics and evolutionary studies reveal genomic signatures of adaptation to plant cell wall in hemibiotrophic fungi.</title>
        <authorList>
            <consortium name="DOE Joint Genome Institute"/>
            <person name="Baroncelli R."/>
            <person name="Diaz J.F."/>
            <person name="Benocci T."/>
            <person name="Peng M."/>
            <person name="Battaglia E."/>
            <person name="Haridas S."/>
            <person name="Andreopoulos W."/>
            <person name="Labutti K."/>
            <person name="Pangilinan J."/>
            <person name="Floch G.L."/>
            <person name="Makela M.R."/>
            <person name="Henrissat B."/>
            <person name="Grigoriev I.V."/>
            <person name="Crouch J.A."/>
            <person name="De Vries R.P."/>
            <person name="Sukno S.A."/>
            <person name="Thon M.R."/>
        </authorList>
    </citation>
    <scope>NUCLEOTIDE SEQUENCE</scope>
    <source>
        <strain evidence="1">CBS 112980</strain>
    </source>
</reference>
<dbReference type="GeneID" id="85391603"/>
<dbReference type="AlphaFoldDB" id="A0AAD8URK5"/>
<keyword evidence="2" id="KW-1185">Reference proteome</keyword>
<proteinExistence type="predicted"/>
<accession>A0AAD8URK5</accession>
<protein>
    <submittedName>
        <fullName evidence="1">Uncharacterized protein</fullName>
    </submittedName>
</protein>
<organism evidence="1 2">
    <name type="scientific">Glomerella acutata</name>
    <name type="common">Colletotrichum acutatum</name>
    <dbReference type="NCBI Taxonomy" id="27357"/>
    <lineage>
        <taxon>Eukaryota</taxon>
        <taxon>Fungi</taxon>
        <taxon>Dikarya</taxon>
        <taxon>Ascomycota</taxon>
        <taxon>Pezizomycotina</taxon>
        <taxon>Sordariomycetes</taxon>
        <taxon>Hypocreomycetidae</taxon>
        <taxon>Glomerellales</taxon>
        <taxon>Glomerellaceae</taxon>
        <taxon>Colletotrichum</taxon>
        <taxon>Colletotrichum acutatum species complex</taxon>
    </lineage>
</organism>
<comment type="caution">
    <text evidence="1">The sequence shown here is derived from an EMBL/GenBank/DDBJ whole genome shotgun (WGS) entry which is preliminary data.</text>
</comment>
<dbReference type="RefSeq" id="XP_060367607.1">
    <property type="nucleotide sequence ID" value="XM_060507704.1"/>
</dbReference>